<organism evidence="6 7">
    <name type="scientific">Candidatus Yanofskybacteria bacterium GW2011_GWB1_45_11</name>
    <dbReference type="NCBI Taxonomy" id="1619026"/>
    <lineage>
        <taxon>Bacteria</taxon>
        <taxon>Candidatus Yanofskyibacteriota</taxon>
    </lineage>
</organism>
<dbReference type="GO" id="GO:0000725">
    <property type="term" value="P:recombinational repair"/>
    <property type="evidence" value="ECO:0007669"/>
    <property type="project" value="TreeGrafter"/>
</dbReference>
<sequence>MVKFFQLYRQLNKKQKEAVDAIEGSVMVIAGPGTGKTQILTLRIANILQKTDTPPGGILALTF</sequence>
<evidence type="ECO:0000256" key="3">
    <source>
        <dbReference type="ARBA" id="ARBA00022806"/>
    </source>
</evidence>
<dbReference type="PATRIC" id="fig|1619026.3.peg.480"/>
<dbReference type="GO" id="GO:0005524">
    <property type="term" value="F:ATP binding"/>
    <property type="evidence" value="ECO:0007669"/>
    <property type="project" value="UniProtKB-KW"/>
</dbReference>
<reference evidence="6 7" key="1">
    <citation type="journal article" date="2015" name="Nature">
        <title>rRNA introns, odd ribosomes, and small enigmatic genomes across a large radiation of phyla.</title>
        <authorList>
            <person name="Brown C.T."/>
            <person name="Hug L.A."/>
            <person name="Thomas B.C."/>
            <person name="Sharon I."/>
            <person name="Castelle C.J."/>
            <person name="Singh A."/>
            <person name="Wilkins M.J."/>
            <person name="Williams K.H."/>
            <person name="Banfield J.F."/>
        </authorList>
    </citation>
    <scope>NUCLEOTIDE SEQUENCE [LARGE SCALE GENOMIC DNA]</scope>
</reference>
<evidence type="ECO:0000313" key="6">
    <source>
        <dbReference type="EMBL" id="KKT89872.1"/>
    </source>
</evidence>
<protein>
    <submittedName>
        <fullName evidence="6">Superfamily I DNA and RNA helicase-like protein</fullName>
    </submittedName>
</protein>
<proteinExistence type="predicted"/>
<dbReference type="EMBL" id="LCKD01000012">
    <property type="protein sequence ID" value="KKT89872.1"/>
    <property type="molecule type" value="Genomic_DNA"/>
</dbReference>
<name>A0A0G1N9U4_9BACT</name>
<keyword evidence="1" id="KW-0547">Nucleotide-binding</keyword>
<dbReference type="PANTHER" id="PTHR11070">
    <property type="entry name" value="UVRD / RECB / PCRA DNA HELICASE FAMILY MEMBER"/>
    <property type="match status" value="1"/>
</dbReference>
<dbReference type="SUPFAM" id="SSF52540">
    <property type="entry name" value="P-loop containing nucleoside triphosphate hydrolases"/>
    <property type="match status" value="1"/>
</dbReference>
<keyword evidence="2" id="KW-0378">Hydrolase</keyword>
<keyword evidence="4" id="KW-0067">ATP-binding</keyword>
<dbReference type="Pfam" id="PF00580">
    <property type="entry name" value="UvrD-helicase"/>
    <property type="match status" value="1"/>
</dbReference>
<dbReference type="GO" id="GO:0016787">
    <property type="term" value="F:hydrolase activity"/>
    <property type="evidence" value="ECO:0007669"/>
    <property type="project" value="UniProtKB-KW"/>
</dbReference>
<dbReference type="PANTHER" id="PTHR11070:SF2">
    <property type="entry name" value="ATP-DEPENDENT DNA HELICASE SRS2"/>
    <property type="match status" value="1"/>
</dbReference>
<evidence type="ECO:0000256" key="1">
    <source>
        <dbReference type="ARBA" id="ARBA00022741"/>
    </source>
</evidence>
<keyword evidence="3 6" id="KW-0347">Helicase</keyword>
<dbReference type="InterPro" id="IPR000212">
    <property type="entry name" value="DNA_helicase_UvrD/REP"/>
</dbReference>
<evidence type="ECO:0000256" key="4">
    <source>
        <dbReference type="ARBA" id="ARBA00022840"/>
    </source>
</evidence>
<accession>A0A0G1N9U4</accession>
<dbReference type="GO" id="GO:0003677">
    <property type="term" value="F:DNA binding"/>
    <property type="evidence" value="ECO:0007669"/>
    <property type="project" value="InterPro"/>
</dbReference>
<dbReference type="Gene3D" id="3.40.50.300">
    <property type="entry name" value="P-loop containing nucleotide triphosphate hydrolases"/>
    <property type="match status" value="1"/>
</dbReference>
<dbReference type="Proteomes" id="UP000034368">
    <property type="component" value="Unassembled WGS sequence"/>
</dbReference>
<comment type="caution">
    <text evidence="6">The sequence shown here is derived from an EMBL/GenBank/DDBJ whole genome shotgun (WGS) entry which is preliminary data.</text>
</comment>
<evidence type="ECO:0000256" key="2">
    <source>
        <dbReference type="ARBA" id="ARBA00022801"/>
    </source>
</evidence>
<feature type="domain" description="UvrD-like helicase ATP-binding" evidence="5">
    <location>
        <begin position="11"/>
        <end position="63"/>
    </location>
</feature>
<dbReference type="InterPro" id="IPR027417">
    <property type="entry name" value="P-loop_NTPase"/>
</dbReference>
<gene>
    <name evidence="6" type="ORF">UW90_C0012G0001</name>
</gene>
<dbReference type="GO" id="GO:0043138">
    <property type="term" value="F:3'-5' DNA helicase activity"/>
    <property type="evidence" value="ECO:0007669"/>
    <property type="project" value="TreeGrafter"/>
</dbReference>
<evidence type="ECO:0000313" key="7">
    <source>
        <dbReference type="Proteomes" id="UP000034368"/>
    </source>
</evidence>
<feature type="non-terminal residue" evidence="6">
    <location>
        <position position="63"/>
    </location>
</feature>
<evidence type="ECO:0000259" key="5">
    <source>
        <dbReference type="Pfam" id="PF00580"/>
    </source>
</evidence>
<dbReference type="AlphaFoldDB" id="A0A0G1N9U4"/>
<dbReference type="InterPro" id="IPR014016">
    <property type="entry name" value="UvrD-like_ATP-bd"/>
</dbReference>